<evidence type="ECO:0000256" key="1">
    <source>
        <dbReference type="ARBA" id="ARBA00004141"/>
    </source>
</evidence>
<dbReference type="InterPro" id="IPR000620">
    <property type="entry name" value="EamA_dom"/>
</dbReference>
<evidence type="ECO:0000256" key="5">
    <source>
        <dbReference type="ARBA" id="ARBA00023136"/>
    </source>
</evidence>
<feature type="transmembrane region" description="Helical" evidence="7">
    <location>
        <begin position="73"/>
        <end position="93"/>
    </location>
</feature>
<sequence length="318" mass="33135">MRKTAQMQGPIFGQRSNLPVLCMRGCCGACSVTAQYIGLFLLPLGDAVTITLVGPAVTALMARALLNEPLGYRGAAGCLISILGAVVLSRPPFLFGGEQWSRSQAIGTAASTAAAFLGSGSSLTIRLIGNKEPAAVIAIWFHTCTMCLTAIPLALGWPSRFALVSRGDAGLLLGVAATSSVAQLLNTRGLQLVVAAKAAAMGFTKVFYSYLLGALFLHDRITPLGLLGVALILAGVLLVTARPAKRSTPRPAAAAAEAAQPSAPASFAAAAAMEDQQLQLQQQQQQQQQPPGTDMLEQDALQLPCGDEVREFSFLDKS</sequence>
<name>A0ABY8U1F7_TETOB</name>
<accession>A0ABY8U1F7</accession>
<proteinExistence type="inferred from homology"/>
<evidence type="ECO:0000259" key="8">
    <source>
        <dbReference type="Pfam" id="PF00892"/>
    </source>
</evidence>
<reference evidence="9 10" key="1">
    <citation type="submission" date="2023-05" db="EMBL/GenBank/DDBJ databases">
        <title>A 100% complete, gapless, phased diploid assembly of the Scenedesmus obliquus UTEX 3031 genome.</title>
        <authorList>
            <person name="Biondi T.C."/>
            <person name="Hanschen E.R."/>
            <person name="Kwon T."/>
            <person name="Eng W."/>
            <person name="Kruse C.P.S."/>
            <person name="Koehler S.I."/>
            <person name="Kunde Y."/>
            <person name="Gleasner C.D."/>
            <person name="You Mak K.T."/>
            <person name="Polle J."/>
            <person name="Hovde B.T."/>
            <person name="Starkenburg S.R."/>
        </authorList>
    </citation>
    <scope>NUCLEOTIDE SEQUENCE [LARGE SCALE GENOMIC DNA]</scope>
    <source>
        <strain evidence="9 10">DOE0152z</strain>
    </source>
</reference>
<dbReference type="Proteomes" id="UP001244341">
    <property type="component" value="Chromosome 6b"/>
</dbReference>
<dbReference type="PANTHER" id="PTHR22911">
    <property type="entry name" value="ACYL-MALONYL CONDENSING ENZYME-RELATED"/>
    <property type="match status" value="1"/>
</dbReference>
<evidence type="ECO:0000313" key="10">
    <source>
        <dbReference type="Proteomes" id="UP001244341"/>
    </source>
</evidence>
<comment type="similarity">
    <text evidence="2">Belongs to the drug/metabolite transporter (DMT) superfamily. Plant drug/metabolite exporter (P-DME) (TC 2.A.7.4) family.</text>
</comment>
<gene>
    <name evidence="9" type="ORF">OEZ85_001954</name>
</gene>
<protein>
    <recommendedName>
        <fullName evidence="8">EamA domain-containing protein</fullName>
    </recommendedName>
</protein>
<feature type="domain" description="EamA" evidence="8">
    <location>
        <begin position="115"/>
        <end position="240"/>
    </location>
</feature>
<dbReference type="EMBL" id="CP126213">
    <property type="protein sequence ID" value="WIA15283.1"/>
    <property type="molecule type" value="Genomic_DNA"/>
</dbReference>
<feature type="compositionally biased region" description="Low complexity" evidence="6">
    <location>
        <begin position="275"/>
        <end position="291"/>
    </location>
</feature>
<evidence type="ECO:0000256" key="7">
    <source>
        <dbReference type="SAM" id="Phobius"/>
    </source>
</evidence>
<dbReference type="InterPro" id="IPR037185">
    <property type="entry name" value="EmrE-like"/>
</dbReference>
<evidence type="ECO:0000256" key="4">
    <source>
        <dbReference type="ARBA" id="ARBA00022989"/>
    </source>
</evidence>
<keyword evidence="10" id="KW-1185">Reference proteome</keyword>
<dbReference type="PANTHER" id="PTHR22911:SF6">
    <property type="entry name" value="SOLUTE CARRIER FAMILY 35 MEMBER G1"/>
    <property type="match status" value="1"/>
</dbReference>
<comment type="subcellular location">
    <subcellularLocation>
        <location evidence="1">Membrane</location>
        <topology evidence="1">Multi-pass membrane protein</topology>
    </subcellularLocation>
</comment>
<feature type="region of interest" description="Disordered" evidence="6">
    <location>
        <begin position="275"/>
        <end position="298"/>
    </location>
</feature>
<evidence type="ECO:0000256" key="3">
    <source>
        <dbReference type="ARBA" id="ARBA00022692"/>
    </source>
</evidence>
<dbReference type="Pfam" id="PF00892">
    <property type="entry name" value="EamA"/>
    <property type="match status" value="1"/>
</dbReference>
<feature type="transmembrane region" description="Helical" evidence="7">
    <location>
        <begin position="47"/>
        <end position="66"/>
    </location>
</feature>
<evidence type="ECO:0000313" key="9">
    <source>
        <dbReference type="EMBL" id="WIA15283.1"/>
    </source>
</evidence>
<keyword evidence="5 7" id="KW-0472">Membrane</keyword>
<keyword evidence="4 7" id="KW-1133">Transmembrane helix</keyword>
<organism evidence="9 10">
    <name type="scientific">Tetradesmus obliquus</name>
    <name type="common">Green alga</name>
    <name type="synonym">Acutodesmus obliquus</name>
    <dbReference type="NCBI Taxonomy" id="3088"/>
    <lineage>
        <taxon>Eukaryota</taxon>
        <taxon>Viridiplantae</taxon>
        <taxon>Chlorophyta</taxon>
        <taxon>core chlorophytes</taxon>
        <taxon>Chlorophyceae</taxon>
        <taxon>CS clade</taxon>
        <taxon>Sphaeropleales</taxon>
        <taxon>Scenedesmaceae</taxon>
        <taxon>Tetradesmus</taxon>
    </lineage>
</organism>
<feature type="transmembrane region" description="Helical" evidence="7">
    <location>
        <begin position="21"/>
        <end position="41"/>
    </location>
</feature>
<feature type="transmembrane region" description="Helical" evidence="7">
    <location>
        <begin position="105"/>
        <end position="128"/>
    </location>
</feature>
<feature type="transmembrane region" description="Helical" evidence="7">
    <location>
        <begin position="135"/>
        <end position="157"/>
    </location>
</feature>
<feature type="transmembrane region" description="Helical" evidence="7">
    <location>
        <begin position="223"/>
        <end position="241"/>
    </location>
</feature>
<keyword evidence="3 7" id="KW-0812">Transmembrane</keyword>
<evidence type="ECO:0000256" key="2">
    <source>
        <dbReference type="ARBA" id="ARBA00007635"/>
    </source>
</evidence>
<dbReference type="SUPFAM" id="SSF103481">
    <property type="entry name" value="Multidrug resistance efflux transporter EmrE"/>
    <property type="match status" value="2"/>
</dbReference>
<evidence type="ECO:0000256" key="6">
    <source>
        <dbReference type="SAM" id="MobiDB-lite"/>
    </source>
</evidence>